<sequence>MREAKLKFEIKVAGVGVYQSVYELVCAETGEQLAFEVMEHPRKTHSGVTASVKSRVEAKLAELNYMLREEAE</sequence>
<protein>
    <submittedName>
        <fullName evidence="1">Uncharacterized protein</fullName>
    </submittedName>
</protein>
<organism evidence="1 2">
    <name type="scientific">Shouchella xiaoxiensis</name>
    <dbReference type="NCBI Taxonomy" id="766895"/>
    <lineage>
        <taxon>Bacteria</taxon>
        <taxon>Bacillati</taxon>
        <taxon>Bacillota</taxon>
        <taxon>Bacilli</taxon>
        <taxon>Bacillales</taxon>
        <taxon>Bacillaceae</taxon>
        <taxon>Shouchella</taxon>
    </lineage>
</organism>
<reference evidence="1" key="1">
    <citation type="submission" date="2021-01" db="EMBL/GenBank/DDBJ databases">
        <title>Genomic Encyclopedia of Type Strains, Phase IV (KMG-IV): sequencing the most valuable type-strain genomes for metagenomic binning, comparative biology and taxonomic classification.</title>
        <authorList>
            <person name="Goeker M."/>
        </authorList>
    </citation>
    <scope>NUCLEOTIDE SEQUENCE</scope>
    <source>
        <strain evidence="1">DSM 21943</strain>
    </source>
</reference>
<evidence type="ECO:0000313" key="1">
    <source>
        <dbReference type="EMBL" id="MBM7838350.1"/>
    </source>
</evidence>
<proteinExistence type="predicted"/>
<keyword evidence="2" id="KW-1185">Reference proteome</keyword>
<name>A0ABS2SU60_9BACI</name>
<evidence type="ECO:0000313" key="2">
    <source>
        <dbReference type="Proteomes" id="UP001179280"/>
    </source>
</evidence>
<dbReference type="RefSeq" id="WP_204465527.1">
    <property type="nucleotide sequence ID" value="NZ_JAFBCV010000004.1"/>
</dbReference>
<comment type="caution">
    <text evidence="1">The sequence shown here is derived from an EMBL/GenBank/DDBJ whole genome shotgun (WGS) entry which is preliminary data.</text>
</comment>
<dbReference type="Proteomes" id="UP001179280">
    <property type="component" value="Unassembled WGS sequence"/>
</dbReference>
<dbReference type="EMBL" id="JAFBCV010000004">
    <property type="protein sequence ID" value="MBM7838350.1"/>
    <property type="molecule type" value="Genomic_DNA"/>
</dbReference>
<accession>A0ABS2SU60</accession>
<gene>
    <name evidence="1" type="ORF">JOC54_001606</name>
</gene>